<reference evidence="1" key="2">
    <citation type="journal article" date="2007" name="Science">
        <title>Draft genome sequence of the sexually transmitted pathogen Trichomonas vaginalis.</title>
        <authorList>
            <person name="Carlton J.M."/>
            <person name="Hirt R.P."/>
            <person name="Silva J.C."/>
            <person name="Delcher A.L."/>
            <person name="Schatz M."/>
            <person name="Zhao Q."/>
            <person name="Wortman J.R."/>
            <person name="Bidwell S.L."/>
            <person name="Alsmark U.C.M."/>
            <person name="Besteiro S."/>
            <person name="Sicheritz-Ponten T."/>
            <person name="Noel C.J."/>
            <person name="Dacks J.B."/>
            <person name="Foster P.G."/>
            <person name="Simillion C."/>
            <person name="Van de Peer Y."/>
            <person name="Miranda-Saavedra D."/>
            <person name="Barton G.J."/>
            <person name="Westrop G.D."/>
            <person name="Mueller S."/>
            <person name="Dessi D."/>
            <person name="Fiori P.L."/>
            <person name="Ren Q."/>
            <person name="Paulsen I."/>
            <person name="Zhang H."/>
            <person name="Bastida-Corcuera F.D."/>
            <person name="Simoes-Barbosa A."/>
            <person name="Brown M.T."/>
            <person name="Hayes R.D."/>
            <person name="Mukherjee M."/>
            <person name="Okumura C.Y."/>
            <person name="Schneider R."/>
            <person name="Smith A.J."/>
            <person name="Vanacova S."/>
            <person name="Villalvazo M."/>
            <person name="Haas B.J."/>
            <person name="Pertea M."/>
            <person name="Feldblyum T.V."/>
            <person name="Utterback T.R."/>
            <person name="Shu C.L."/>
            <person name="Osoegawa K."/>
            <person name="de Jong P.J."/>
            <person name="Hrdy I."/>
            <person name="Horvathova L."/>
            <person name="Zubacova Z."/>
            <person name="Dolezal P."/>
            <person name="Malik S.B."/>
            <person name="Logsdon J.M. Jr."/>
            <person name="Henze K."/>
            <person name="Gupta A."/>
            <person name="Wang C.C."/>
            <person name="Dunne R.L."/>
            <person name="Upcroft J.A."/>
            <person name="Upcroft P."/>
            <person name="White O."/>
            <person name="Salzberg S.L."/>
            <person name="Tang P."/>
            <person name="Chiu C.-H."/>
            <person name="Lee Y.-S."/>
            <person name="Embley T.M."/>
            <person name="Coombs G.H."/>
            <person name="Mottram J.C."/>
            <person name="Tachezy J."/>
            <person name="Fraser-Liggett C.M."/>
            <person name="Johnson P.J."/>
        </authorList>
    </citation>
    <scope>NUCLEOTIDE SEQUENCE [LARGE SCALE GENOMIC DNA]</scope>
    <source>
        <strain evidence="1">G3</strain>
    </source>
</reference>
<dbReference type="VEuPathDB" id="TrichDB:TVAGG3_0543180"/>
<gene>
    <name evidence="1" type="ORF">TVAG_136670</name>
</gene>
<proteinExistence type="predicted"/>
<evidence type="ECO:0000313" key="2">
    <source>
        <dbReference type="Proteomes" id="UP000001542"/>
    </source>
</evidence>
<dbReference type="InterPro" id="IPR015943">
    <property type="entry name" value="WD40/YVTN_repeat-like_dom_sf"/>
</dbReference>
<reference evidence="1" key="1">
    <citation type="submission" date="2006-10" db="EMBL/GenBank/DDBJ databases">
        <authorList>
            <person name="Amadeo P."/>
            <person name="Zhao Q."/>
            <person name="Wortman J."/>
            <person name="Fraser-Liggett C."/>
            <person name="Carlton J."/>
        </authorList>
    </citation>
    <scope>NUCLEOTIDE SEQUENCE</scope>
    <source>
        <strain evidence="1">G3</strain>
    </source>
</reference>
<dbReference type="SUPFAM" id="SSF101898">
    <property type="entry name" value="NHL repeat"/>
    <property type="match status" value="1"/>
</dbReference>
<dbReference type="InParanoid" id="A2DJE9"/>
<dbReference type="AlphaFoldDB" id="A2DJE9"/>
<dbReference type="VEuPathDB" id="TrichDB:TVAG_136670"/>
<keyword evidence="2" id="KW-1185">Reference proteome</keyword>
<dbReference type="Proteomes" id="UP000001542">
    <property type="component" value="Unassembled WGS sequence"/>
</dbReference>
<organism evidence="1 2">
    <name type="scientific">Trichomonas vaginalis (strain ATCC PRA-98 / G3)</name>
    <dbReference type="NCBI Taxonomy" id="412133"/>
    <lineage>
        <taxon>Eukaryota</taxon>
        <taxon>Metamonada</taxon>
        <taxon>Parabasalia</taxon>
        <taxon>Trichomonadida</taxon>
        <taxon>Trichomonadidae</taxon>
        <taxon>Trichomonas</taxon>
    </lineage>
</organism>
<evidence type="ECO:0000313" key="1">
    <source>
        <dbReference type="EMBL" id="EAY19536.1"/>
    </source>
</evidence>
<accession>A2DJE9</accession>
<dbReference type="Gene3D" id="2.130.10.10">
    <property type="entry name" value="YVTN repeat-like/Quinoprotein amine dehydrogenase"/>
    <property type="match status" value="1"/>
</dbReference>
<dbReference type="KEGG" id="tva:5465064"/>
<dbReference type="RefSeq" id="XP_001580522.1">
    <property type="nucleotide sequence ID" value="XM_001580472.1"/>
</dbReference>
<dbReference type="SMR" id="A2DJE9"/>
<dbReference type="EMBL" id="DS113207">
    <property type="protein sequence ID" value="EAY19536.1"/>
    <property type="molecule type" value="Genomic_DNA"/>
</dbReference>
<name>A2DJE9_TRIV3</name>
<sequence>MIRLPSQISNAARSDNELVVALRDNSIICYDTRQPTNEYTVIKQPSGGRQIIRVGYHKGDLYYASEGGPCVFVKNGRVIDVWSRASDMMLHPTLNLGVVVGGEINLVDSSGKKIGAMSGSQRGCKCCFDGERPLAAIGNVDGTVSIWRLPNNINCL</sequence>
<protein>
    <submittedName>
        <fullName evidence="1">Uncharacterized protein</fullName>
    </submittedName>
</protein>